<dbReference type="PANTHER" id="PTHR35041:SF4">
    <property type="entry name" value="MEDIATOR OF RNA POLYMERASE II TRANSCRIPTION SUBUNIT 1"/>
    <property type="match status" value="1"/>
</dbReference>
<evidence type="ECO:0000313" key="10">
    <source>
        <dbReference type="EMBL" id="QBZ56670.1"/>
    </source>
</evidence>
<feature type="region of interest" description="Disordered" evidence="8">
    <location>
        <begin position="717"/>
        <end position="742"/>
    </location>
</feature>
<keyword evidence="3 7" id="KW-0805">Transcription regulation</keyword>
<dbReference type="GO" id="GO:0016592">
    <property type="term" value="C:mediator complex"/>
    <property type="evidence" value="ECO:0007669"/>
    <property type="project" value="InterPro"/>
</dbReference>
<dbReference type="EMBL" id="CP034205">
    <property type="protein sequence ID" value="QBZ56670.1"/>
    <property type="molecule type" value="Genomic_DNA"/>
</dbReference>
<evidence type="ECO:0000256" key="6">
    <source>
        <dbReference type="ARBA" id="ARBA00023242"/>
    </source>
</evidence>
<evidence type="ECO:0000256" key="4">
    <source>
        <dbReference type="ARBA" id="ARBA00023159"/>
    </source>
</evidence>
<keyword evidence="6 7" id="KW-0539">Nucleus</keyword>
<comment type="subcellular location">
    <subcellularLocation>
        <location evidence="1 7">Nucleus</location>
    </subcellularLocation>
</comment>
<evidence type="ECO:0000256" key="2">
    <source>
        <dbReference type="ARBA" id="ARBA00006210"/>
    </source>
</evidence>
<dbReference type="GO" id="GO:0003712">
    <property type="term" value="F:transcription coregulator activity"/>
    <property type="evidence" value="ECO:0007669"/>
    <property type="project" value="InterPro"/>
</dbReference>
<gene>
    <name evidence="10" type="ORF">PoMZ_01582</name>
</gene>
<feature type="compositionally biased region" description="Basic and acidic residues" evidence="8">
    <location>
        <begin position="620"/>
        <end position="633"/>
    </location>
</feature>
<feature type="region of interest" description="Disordered" evidence="8">
    <location>
        <begin position="560"/>
        <end position="663"/>
    </location>
</feature>
<feature type="domain" description="Mediator complex subunit Med1" evidence="9">
    <location>
        <begin position="129"/>
        <end position="559"/>
    </location>
</feature>
<name>A0A4P7N964_PYROR</name>
<feature type="region of interest" description="Disordered" evidence="8">
    <location>
        <begin position="1"/>
        <end position="70"/>
    </location>
</feature>
<evidence type="ECO:0000256" key="8">
    <source>
        <dbReference type="SAM" id="MobiDB-lite"/>
    </source>
</evidence>
<dbReference type="InterPro" id="IPR019680">
    <property type="entry name" value="Mediator_Med1"/>
</dbReference>
<protein>
    <recommendedName>
        <fullName evidence="7">Mediator of RNA polymerase II transcription subunit 1</fullName>
    </recommendedName>
    <alternativeName>
        <fullName evidence="7">Mediator complex subunit 1</fullName>
    </alternativeName>
</protein>
<feature type="compositionally biased region" description="Polar residues" evidence="8">
    <location>
        <begin position="11"/>
        <end position="24"/>
    </location>
</feature>
<proteinExistence type="inferred from homology"/>
<dbReference type="GO" id="GO:0045944">
    <property type="term" value="P:positive regulation of transcription by RNA polymerase II"/>
    <property type="evidence" value="ECO:0007669"/>
    <property type="project" value="UniProtKB-ARBA"/>
</dbReference>
<evidence type="ECO:0000256" key="3">
    <source>
        <dbReference type="ARBA" id="ARBA00023015"/>
    </source>
</evidence>
<evidence type="ECO:0000256" key="7">
    <source>
        <dbReference type="RuleBase" id="RU364059"/>
    </source>
</evidence>
<dbReference type="Proteomes" id="UP000294847">
    <property type="component" value="Chromosome 2"/>
</dbReference>
<dbReference type="PANTHER" id="PTHR35041">
    <property type="entry name" value="MEDIATOR OF RNA POLYMERASE II TRANSCRIPTION SUBUNIT 1"/>
    <property type="match status" value="1"/>
</dbReference>
<sequence>MATPTPMKHAPSQQGRTPGASAQQYGAVGTPPVSTPFSMTQGPHSAAFSPHGPKSSPSHFKRSPANTNTLMGHTGVGGAPVNFDSPSAAAALGALGIGGGLDLGLDNIGAGGLGDLGRTEDDDRLKKLQEILAMLSKHKGRVSEAGLERLAKSIGLETLWEDGTGDNPMTRTLVIAGSALALEIIITNNIVDQVALAFPGLNETVTKHEGRASQVLYDDLKLEPRQSPLCKMLEKFAANLERLAMLDKLSTIPGFSCQEALAGMHESLNRLYEWDLQRLRADPALEGRSEQFKELTAICARSGHPGMHIQGRVGLTLEYWKEKHLAPGTATDPEEAKQMQDYIDRTERTWGLWVGCSAMNVMGYPPARVSTDWLSPAVEKQGATAEELVLGNGPILDWQQPPNTVLPPDAEDKTVDQMAVDGMEFQRLPNVMFTVDFDPPVVMSLIDSDHIYAIAQSQPIYSELRTFDSLLFPDPLGLNPTETRTITRMREIELQPRDKADHGDGLPVARHKNSLFIYKPVYGRLLTSLPFSHPSQLIDMLPLLRQYALLTTLLEKSFGPRDPSSQARGGNAATNTTNSVDGKTGTAPAAADVGNVTTRTTTARDDYSSFTKNLQHGRGRGSDAGREEGRMDPDMATEASSSGMTGGEDGRSGQEGQDGQEHPASAAIDVTLTAHPVPRLQVNFPFREMTASVVFDIKLNGMVHIVSENILDGGDGISGNDDNAAGGGGASSGNEGRRKRMKPQDLGYALQITIVETKYKEAKRVDGTMIDALTASTPRRSSHPACVITIYYPGTYTDNAKQSPKNGGRPRREKLIISDRFDRHKGSRGSFYGMTCLRVEEGLEKYYPQSV</sequence>
<evidence type="ECO:0000313" key="11">
    <source>
        <dbReference type="Proteomes" id="UP000294847"/>
    </source>
</evidence>
<keyword evidence="5 7" id="KW-0804">Transcription</keyword>
<organism evidence="10 11">
    <name type="scientific">Pyricularia oryzae</name>
    <name type="common">Rice blast fungus</name>
    <name type="synonym">Magnaporthe oryzae</name>
    <dbReference type="NCBI Taxonomy" id="318829"/>
    <lineage>
        <taxon>Eukaryota</taxon>
        <taxon>Fungi</taxon>
        <taxon>Dikarya</taxon>
        <taxon>Ascomycota</taxon>
        <taxon>Pezizomycotina</taxon>
        <taxon>Sordariomycetes</taxon>
        <taxon>Sordariomycetidae</taxon>
        <taxon>Magnaporthales</taxon>
        <taxon>Pyriculariaceae</taxon>
        <taxon>Pyricularia</taxon>
    </lineage>
</organism>
<keyword evidence="4 7" id="KW-0010">Activator</keyword>
<feature type="compositionally biased region" description="Polar residues" evidence="8">
    <location>
        <begin position="563"/>
        <end position="581"/>
    </location>
</feature>
<evidence type="ECO:0000256" key="1">
    <source>
        <dbReference type="ARBA" id="ARBA00004123"/>
    </source>
</evidence>
<accession>A0A4P7N964</accession>
<reference evidence="10 11" key="1">
    <citation type="journal article" date="2019" name="Mol. Biol. Evol.">
        <title>Blast fungal genomes show frequent chromosomal changes, gene gains and losses, and effector gene turnover.</title>
        <authorList>
            <person name="Gomez Luciano L.B."/>
            <person name="Jason Tsai I."/>
            <person name="Chuma I."/>
            <person name="Tosa Y."/>
            <person name="Chen Y.H."/>
            <person name="Li J.Y."/>
            <person name="Li M.Y."/>
            <person name="Jade Lu M.Y."/>
            <person name="Nakayashiki H."/>
            <person name="Li W.H."/>
        </authorList>
    </citation>
    <scope>NUCLEOTIDE SEQUENCE [LARGE SCALE GENOMIC DNA]</scope>
    <source>
        <strain evidence="10">MZ5-1-6</strain>
    </source>
</reference>
<comment type="function">
    <text evidence="7">Component of the Mediator complex, a coactivator involved in the regulated transcription of nearly all RNA polymerase II-dependent genes. Mediator functions as a bridge to convey information from gene-specific regulatory proteins to the basal RNA polymerase II transcription machinery. Mediator is recruited to promoters by direct interactions with regulatory proteins and serves as a scaffold for the assembly of a functional preinitiation complex with RNA polymerase II and the general transcription factors.</text>
</comment>
<evidence type="ECO:0000256" key="5">
    <source>
        <dbReference type="ARBA" id="ARBA00023163"/>
    </source>
</evidence>
<dbReference type="AlphaFoldDB" id="A0A4P7N964"/>
<dbReference type="Pfam" id="PF10744">
    <property type="entry name" value="Med1"/>
    <property type="match status" value="1"/>
</dbReference>
<comment type="similarity">
    <text evidence="2 7">Belongs to the Mediator complex subunit 1 family.</text>
</comment>
<evidence type="ECO:0000259" key="9">
    <source>
        <dbReference type="Pfam" id="PF10744"/>
    </source>
</evidence>